<proteinExistence type="predicted"/>
<dbReference type="GO" id="GO:0043571">
    <property type="term" value="P:maintenance of CRISPR repeat elements"/>
    <property type="evidence" value="ECO:0007669"/>
    <property type="project" value="InterPro"/>
</dbReference>
<gene>
    <name evidence="2" type="primary">cas7c</name>
    <name evidence="2" type="ORF">G4L39_00970</name>
</gene>
<evidence type="ECO:0000313" key="3">
    <source>
        <dbReference type="Proteomes" id="UP000477311"/>
    </source>
</evidence>
<dbReference type="Pfam" id="PF05107">
    <property type="entry name" value="Cas_Cas7"/>
    <property type="match status" value="1"/>
</dbReference>
<evidence type="ECO:0000256" key="1">
    <source>
        <dbReference type="SAM" id="MobiDB-lite"/>
    </source>
</evidence>
<organism evidence="2 3">
    <name type="scientific">Limisphaera ngatamarikiensis</name>
    <dbReference type="NCBI Taxonomy" id="1324935"/>
    <lineage>
        <taxon>Bacteria</taxon>
        <taxon>Pseudomonadati</taxon>
        <taxon>Verrucomicrobiota</taxon>
        <taxon>Verrucomicrobiia</taxon>
        <taxon>Limisphaerales</taxon>
        <taxon>Limisphaeraceae</taxon>
        <taxon>Limisphaera</taxon>
    </lineage>
</organism>
<comment type="caution">
    <text evidence="2">The sequence shown here is derived from an EMBL/GenBank/DDBJ whole genome shotgun (WGS) entry which is preliminary data.</text>
</comment>
<sequence length="335" mass="37811">MNNNILTNRHDFLLLFEVVNGNPNGDPDAGNLPRLDPNTNRGLVSDVCLKRKVRNYLTHFAPPAGDGRNYCIFIQQGAVLNDLIDEAEPHANQRVDANKNRDHWEKEALDWLCRRYYDLRAFGAVLSTKNKIFKGSAYGQVRGPVQFTFGQSFHPITPLEVSITRCAVTNAQEKKEVEEAEAQEPGSGRNRTMGNKHIVPYALYVAKGYVSPAFAERTGFTQADLDLLWQALLHMFEHDRSAARGEMVVRGLYDFEHVGTQHPNNAEQNKREARLGCAHAHVLFEGIKVTLKPGRSFPESFADYDVRCEWTAENLPPGIVLHLRHEGRSIGPRRV</sequence>
<dbReference type="Proteomes" id="UP000477311">
    <property type="component" value="Unassembled WGS sequence"/>
</dbReference>
<keyword evidence="3" id="KW-1185">Reference proteome</keyword>
<dbReference type="NCBIfam" id="TIGR02589">
    <property type="entry name" value="cas_Csd2"/>
    <property type="match status" value="1"/>
</dbReference>
<dbReference type="InterPro" id="IPR006482">
    <property type="entry name" value="Cas7_Csh2/Csh2"/>
</dbReference>
<dbReference type="InterPro" id="IPR013418">
    <property type="entry name" value="CRISPR-assoc_prot_Cas7/Csd2"/>
</dbReference>
<protein>
    <submittedName>
        <fullName evidence="2">Type I-C CRISPR-associated protein Cas7/Csd2</fullName>
    </submittedName>
</protein>
<dbReference type="RefSeq" id="WP_165105239.1">
    <property type="nucleotide sequence ID" value="NZ_JAAKYA010000006.1"/>
</dbReference>
<dbReference type="NCBIfam" id="TIGR01595">
    <property type="entry name" value="cas_CT1132"/>
    <property type="match status" value="1"/>
</dbReference>
<accession>A0A6M1RRN2</accession>
<dbReference type="AlphaFoldDB" id="A0A6M1RRN2"/>
<dbReference type="EMBL" id="JAAKYA010000006">
    <property type="protein sequence ID" value="NGO37971.1"/>
    <property type="molecule type" value="Genomic_DNA"/>
</dbReference>
<evidence type="ECO:0000313" key="2">
    <source>
        <dbReference type="EMBL" id="NGO37971.1"/>
    </source>
</evidence>
<feature type="region of interest" description="Disordered" evidence="1">
    <location>
        <begin position="173"/>
        <end position="192"/>
    </location>
</feature>
<name>A0A6M1RRN2_9BACT</name>
<reference evidence="2 3" key="1">
    <citation type="submission" date="2020-02" db="EMBL/GenBank/DDBJ databases">
        <title>Draft genome sequence of Limisphaera ngatamarikiensis NGM72.4T, a thermophilic Verrucomicrobia grouped in subdivision 3.</title>
        <authorList>
            <person name="Carere C.R."/>
            <person name="Steen J."/>
            <person name="Hugenholtz P."/>
            <person name="Stott M.B."/>
        </authorList>
    </citation>
    <scope>NUCLEOTIDE SEQUENCE [LARGE SCALE GENOMIC DNA]</scope>
    <source>
        <strain evidence="2 3">NGM72.4</strain>
    </source>
</reference>